<evidence type="ECO:0000256" key="1">
    <source>
        <dbReference type="SAM" id="MobiDB-lite"/>
    </source>
</evidence>
<reference evidence="2" key="2">
    <citation type="journal article" date="2022" name="Microb. Genom.">
        <title>A chromosome-scale genome assembly of the tomato pathogen Cladosporium fulvum reveals a compartmentalized genome architecture and the presence of a dispensable chromosome.</title>
        <authorList>
            <person name="Zaccaron A.Z."/>
            <person name="Chen L.H."/>
            <person name="Samaras A."/>
            <person name="Stergiopoulos I."/>
        </authorList>
    </citation>
    <scope>NUCLEOTIDE SEQUENCE</scope>
    <source>
        <strain evidence="2">Race5_Kim</strain>
    </source>
</reference>
<sequence length="327" mass="37285">MHFHHSHSDYTPVTPVTHTANCNMSCASRGEEAQYDIYPKQNLSHEQRQAVQQNLRNLVQDVEEKQHPVTGTVCWSTRLAKEHANLLKRSPEFNDHSPDTDTKLKFVSEHVTLIYARELLAAHETSLAPQQPTQNFSKHAGSHATPANMTGLDTAMNSPGTSRRPASTPAKICYFLDKIPPEGRLMIYEYHFATFKLDYSTIDIYTSLQPPLLNVCKLMREEALSLYEARIRESKGVVRETREIERQRADADYDARGEIFASKEEHVSYSYRVVKQMTASMKANRAHMVELARIQMVQDGKVDPELAEWLETTGRKHEAKMGWSIGE</sequence>
<dbReference type="KEGG" id="ffu:CLAFUR5_13893"/>
<dbReference type="EMBL" id="CP090174">
    <property type="protein sequence ID" value="UJO24227.1"/>
    <property type="molecule type" value="Genomic_DNA"/>
</dbReference>
<feature type="region of interest" description="Disordered" evidence="1">
    <location>
        <begin position="130"/>
        <end position="166"/>
    </location>
</feature>
<dbReference type="OrthoDB" id="3644910at2759"/>
<keyword evidence="3" id="KW-1185">Reference proteome</keyword>
<organism evidence="2 3">
    <name type="scientific">Passalora fulva</name>
    <name type="common">Tomato leaf mold</name>
    <name type="synonym">Cladosporium fulvum</name>
    <dbReference type="NCBI Taxonomy" id="5499"/>
    <lineage>
        <taxon>Eukaryota</taxon>
        <taxon>Fungi</taxon>
        <taxon>Dikarya</taxon>
        <taxon>Ascomycota</taxon>
        <taxon>Pezizomycotina</taxon>
        <taxon>Dothideomycetes</taxon>
        <taxon>Dothideomycetidae</taxon>
        <taxon>Mycosphaerellales</taxon>
        <taxon>Mycosphaerellaceae</taxon>
        <taxon>Fulvia</taxon>
    </lineage>
</organism>
<dbReference type="AlphaFoldDB" id="A0A9Q8PKS2"/>
<evidence type="ECO:0000313" key="2">
    <source>
        <dbReference type="EMBL" id="UJO24227.1"/>
    </source>
</evidence>
<reference evidence="2" key="1">
    <citation type="submission" date="2021-12" db="EMBL/GenBank/DDBJ databases">
        <authorList>
            <person name="Zaccaron A."/>
            <person name="Stergiopoulos I."/>
        </authorList>
    </citation>
    <scope>NUCLEOTIDE SEQUENCE</scope>
    <source>
        <strain evidence="2">Race5_Kim</strain>
    </source>
</reference>
<protein>
    <submittedName>
        <fullName evidence="2">Uncharacterized protein</fullName>
    </submittedName>
</protein>
<dbReference type="GeneID" id="71993771"/>
<dbReference type="Proteomes" id="UP000756132">
    <property type="component" value="Chromosome 12"/>
</dbReference>
<accession>A0A9Q8PKS2</accession>
<name>A0A9Q8PKS2_PASFU</name>
<feature type="compositionally biased region" description="Polar residues" evidence="1">
    <location>
        <begin position="155"/>
        <end position="165"/>
    </location>
</feature>
<proteinExistence type="predicted"/>
<evidence type="ECO:0000313" key="3">
    <source>
        <dbReference type="Proteomes" id="UP000756132"/>
    </source>
</evidence>
<dbReference type="RefSeq" id="XP_047768593.1">
    <property type="nucleotide sequence ID" value="XM_047913041.1"/>
</dbReference>
<gene>
    <name evidence="2" type="ORF">CLAFUR5_13893</name>
</gene>